<dbReference type="SMART" id="SM00062">
    <property type="entry name" value="PBPb"/>
    <property type="match status" value="1"/>
</dbReference>
<organism evidence="5 6">
    <name type="scientific">Rhizobium miluonense</name>
    <dbReference type="NCBI Taxonomy" id="411945"/>
    <lineage>
        <taxon>Bacteria</taxon>
        <taxon>Pseudomonadati</taxon>
        <taxon>Pseudomonadota</taxon>
        <taxon>Alphaproteobacteria</taxon>
        <taxon>Hyphomicrobiales</taxon>
        <taxon>Rhizobiaceae</taxon>
        <taxon>Rhizobium/Agrobacterium group</taxon>
        <taxon>Rhizobium</taxon>
    </lineage>
</organism>
<dbReference type="SUPFAM" id="SSF53850">
    <property type="entry name" value="Periplasmic binding protein-like II"/>
    <property type="match status" value="1"/>
</dbReference>
<dbReference type="RefSeq" id="WP_092846087.1">
    <property type="nucleotide sequence ID" value="NZ_FMAH01000007.1"/>
</dbReference>
<dbReference type="PANTHER" id="PTHR35936:SF19">
    <property type="entry name" value="AMINO-ACID-BINDING PROTEIN YXEM-RELATED"/>
    <property type="match status" value="1"/>
</dbReference>
<dbReference type="PANTHER" id="PTHR35936">
    <property type="entry name" value="MEMBRANE-BOUND LYTIC MUREIN TRANSGLYCOSYLASE F"/>
    <property type="match status" value="1"/>
</dbReference>
<comment type="subcellular location">
    <subcellularLocation>
        <location evidence="1">Periplasm</location>
    </subcellularLocation>
</comment>
<dbReference type="InterPro" id="IPR001638">
    <property type="entry name" value="Solute-binding_3/MltF_N"/>
</dbReference>
<evidence type="ECO:0000313" key="5">
    <source>
        <dbReference type="EMBL" id="SCB20755.1"/>
    </source>
</evidence>
<protein>
    <submittedName>
        <fullName evidence="5">Polar amino acid transport system substrate-binding protein</fullName>
    </submittedName>
</protein>
<dbReference type="CDD" id="cd13713">
    <property type="entry name" value="PBP2_Cystine_like_1"/>
    <property type="match status" value="1"/>
</dbReference>
<dbReference type="STRING" id="411945.GA0061102_100734"/>
<feature type="chain" id="PRO_5008683786" evidence="3">
    <location>
        <begin position="29"/>
        <end position="262"/>
    </location>
</feature>
<feature type="signal peptide" evidence="3">
    <location>
        <begin position="1"/>
        <end position="28"/>
    </location>
</feature>
<sequence>MFKQKLTKLIAAATVAIAATFSLSHAHADELTSLKDSGELRVAMSGQYPPFSFTNDQNQVVGFDASIGEAIAERMGLKTKIITTPFDGIIAGLLAKKYDAVVASMTITPEREKAVDFVGPYYHAGRAIVVKADSSIQKLEDLNGKTVGVTLGDAHEKWARAQGNLTVRSYKGLPEMLVDLEAGRINALVMDSVPVMVAVKETGQKIRILDTPNIEGGRVALGIAIRKNNPELRAKMQKVLEDMLADGAYEKISMKWIGSDIR</sequence>
<proteinExistence type="predicted"/>
<gene>
    <name evidence="5" type="ORF">GA0061102_100734</name>
</gene>
<evidence type="ECO:0000256" key="2">
    <source>
        <dbReference type="ARBA" id="ARBA00022729"/>
    </source>
</evidence>
<dbReference type="Gene3D" id="3.40.190.10">
    <property type="entry name" value="Periplasmic binding protein-like II"/>
    <property type="match status" value="2"/>
</dbReference>
<dbReference type="OrthoDB" id="7248418at2"/>
<dbReference type="GO" id="GO:0042597">
    <property type="term" value="C:periplasmic space"/>
    <property type="evidence" value="ECO:0007669"/>
    <property type="project" value="UniProtKB-SubCell"/>
</dbReference>
<dbReference type="Proteomes" id="UP000199435">
    <property type="component" value="Unassembled WGS sequence"/>
</dbReference>
<keyword evidence="2 3" id="KW-0732">Signal</keyword>
<name>A0A1C3UZ93_9HYPH</name>
<dbReference type="Pfam" id="PF00497">
    <property type="entry name" value="SBP_bac_3"/>
    <property type="match status" value="1"/>
</dbReference>
<keyword evidence="6" id="KW-1185">Reference proteome</keyword>
<dbReference type="AlphaFoldDB" id="A0A1C3UZ93"/>
<evidence type="ECO:0000256" key="1">
    <source>
        <dbReference type="ARBA" id="ARBA00004418"/>
    </source>
</evidence>
<dbReference type="EMBL" id="FMAH01000007">
    <property type="protein sequence ID" value="SCB20755.1"/>
    <property type="molecule type" value="Genomic_DNA"/>
</dbReference>
<accession>A0A1C3UZ93</accession>
<feature type="domain" description="Solute-binding protein family 3/N-terminal" evidence="4">
    <location>
        <begin position="39"/>
        <end position="260"/>
    </location>
</feature>
<evidence type="ECO:0000259" key="4">
    <source>
        <dbReference type="SMART" id="SM00062"/>
    </source>
</evidence>
<evidence type="ECO:0000256" key="3">
    <source>
        <dbReference type="SAM" id="SignalP"/>
    </source>
</evidence>
<evidence type="ECO:0000313" key="6">
    <source>
        <dbReference type="Proteomes" id="UP000199435"/>
    </source>
</evidence>
<reference evidence="6" key="1">
    <citation type="submission" date="2016-08" db="EMBL/GenBank/DDBJ databases">
        <authorList>
            <person name="Varghese N."/>
            <person name="Submissions Spin"/>
        </authorList>
    </citation>
    <scope>NUCLEOTIDE SEQUENCE [LARGE SCALE GENOMIC DNA]</scope>
    <source>
        <strain evidence="6">HAMBI 2971</strain>
    </source>
</reference>